<dbReference type="EMBL" id="CH445337">
    <property type="protein sequence ID" value="EAT83927.1"/>
    <property type="molecule type" value="Genomic_DNA"/>
</dbReference>
<evidence type="ECO:0000313" key="2">
    <source>
        <dbReference type="Proteomes" id="UP000001055"/>
    </source>
</evidence>
<organism evidence="1 2">
    <name type="scientific">Phaeosphaeria nodorum (strain SN15 / ATCC MYA-4574 / FGSC 10173)</name>
    <name type="common">Glume blotch fungus</name>
    <name type="synonym">Parastagonospora nodorum</name>
    <dbReference type="NCBI Taxonomy" id="321614"/>
    <lineage>
        <taxon>Eukaryota</taxon>
        <taxon>Fungi</taxon>
        <taxon>Dikarya</taxon>
        <taxon>Ascomycota</taxon>
        <taxon>Pezizomycotina</taxon>
        <taxon>Dothideomycetes</taxon>
        <taxon>Pleosporomycetidae</taxon>
        <taxon>Pleosporales</taxon>
        <taxon>Pleosporineae</taxon>
        <taxon>Phaeosphaeriaceae</taxon>
        <taxon>Parastagonospora</taxon>
    </lineage>
</organism>
<dbReference type="AlphaFoldDB" id="Q0UHK5"/>
<accession>Q0UHK5</accession>
<evidence type="ECO:0000313" key="1">
    <source>
        <dbReference type="EMBL" id="EAT83927.1"/>
    </source>
</evidence>
<dbReference type="GeneID" id="5975966"/>
<sequence length="33" mass="3738">MTTTVSTIPGDTGVQRIPIKNTDKIYQPYEDVR</sequence>
<gene>
    <name evidence="1" type="ORF">SNOG_08759</name>
</gene>
<name>Q0UHK5_PHANO</name>
<dbReference type="KEGG" id="pno:SNOG_08759"/>
<proteinExistence type="predicted"/>
<dbReference type="RefSeq" id="XP_001799067.1">
    <property type="nucleotide sequence ID" value="XM_001799015.1"/>
</dbReference>
<dbReference type="InParanoid" id="Q0UHK5"/>
<dbReference type="Proteomes" id="UP000001055">
    <property type="component" value="Unassembled WGS sequence"/>
</dbReference>
<reference evidence="2" key="1">
    <citation type="journal article" date="2007" name="Plant Cell">
        <title>Dothideomycete-plant interactions illuminated by genome sequencing and EST analysis of the wheat pathogen Stagonospora nodorum.</title>
        <authorList>
            <person name="Hane J.K."/>
            <person name="Lowe R.G."/>
            <person name="Solomon P.S."/>
            <person name="Tan K.C."/>
            <person name="Schoch C.L."/>
            <person name="Spatafora J.W."/>
            <person name="Crous P.W."/>
            <person name="Kodira C."/>
            <person name="Birren B.W."/>
            <person name="Galagan J.E."/>
            <person name="Torriani S.F."/>
            <person name="McDonald B.A."/>
            <person name="Oliver R.P."/>
        </authorList>
    </citation>
    <scope>NUCLEOTIDE SEQUENCE [LARGE SCALE GENOMIC DNA]</scope>
    <source>
        <strain evidence="2">SN15 / ATCC MYA-4574 / FGSC 10173</strain>
    </source>
</reference>
<protein>
    <submittedName>
        <fullName evidence="1">Uncharacterized protein</fullName>
    </submittedName>
</protein>